<dbReference type="InterPro" id="IPR029058">
    <property type="entry name" value="AB_hydrolase_fold"/>
</dbReference>
<keyword evidence="1" id="KW-0378">Hydrolase</keyword>
<organism evidence="6 7">
    <name type="scientific">Sandaracinus amylolyticus</name>
    <dbReference type="NCBI Taxonomy" id="927083"/>
    <lineage>
        <taxon>Bacteria</taxon>
        <taxon>Pseudomonadati</taxon>
        <taxon>Myxococcota</taxon>
        <taxon>Polyangia</taxon>
        <taxon>Polyangiales</taxon>
        <taxon>Sandaracinaceae</taxon>
        <taxon>Sandaracinus</taxon>
    </lineage>
</organism>
<keyword evidence="4" id="KW-0732">Signal</keyword>
<dbReference type="PROSITE" id="PS51257">
    <property type="entry name" value="PROKAR_LIPOPROTEIN"/>
    <property type="match status" value="1"/>
</dbReference>
<reference evidence="6 7" key="1">
    <citation type="submission" date="2015-03" db="EMBL/GenBank/DDBJ databases">
        <title>Genome assembly of Sandaracinus amylolyticus DSM 53668.</title>
        <authorList>
            <person name="Sharma G."/>
            <person name="Subramanian S."/>
        </authorList>
    </citation>
    <scope>NUCLEOTIDE SEQUENCE [LARGE SCALE GENOMIC DNA]</scope>
    <source>
        <strain evidence="6 7">DSM 53668</strain>
    </source>
</reference>
<evidence type="ECO:0000313" key="7">
    <source>
        <dbReference type="Proteomes" id="UP000034883"/>
    </source>
</evidence>
<dbReference type="InterPro" id="IPR001375">
    <property type="entry name" value="Peptidase_S9_cat"/>
</dbReference>
<feature type="signal peptide" evidence="4">
    <location>
        <begin position="1"/>
        <end position="20"/>
    </location>
</feature>
<dbReference type="InterPro" id="IPR011042">
    <property type="entry name" value="6-blade_b-propeller_TolB-like"/>
</dbReference>
<dbReference type="PANTHER" id="PTHR42776:SF27">
    <property type="entry name" value="DIPEPTIDYL PEPTIDASE FAMILY MEMBER 6"/>
    <property type="match status" value="1"/>
</dbReference>
<feature type="domain" description="Peptidase S9 prolyl oligopeptidase catalytic" evidence="5">
    <location>
        <begin position="447"/>
        <end position="657"/>
    </location>
</feature>
<name>A0A0F6SDP2_9BACT</name>
<keyword evidence="2" id="KW-0645">Protease</keyword>
<dbReference type="GO" id="GO:0004252">
    <property type="term" value="F:serine-type endopeptidase activity"/>
    <property type="evidence" value="ECO:0007669"/>
    <property type="project" value="InterPro"/>
</dbReference>
<evidence type="ECO:0000256" key="2">
    <source>
        <dbReference type="ARBA" id="ARBA00022825"/>
    </source>
</evidence>
<dbReference type="Proteomes" id="UP000034883">
    <property type="component" value="Chromosome"/>
</dbReference>
<feature type="chain" id="PRO_5002509526" description="Peptidase S9 prolyl oligopeptidase catalytic domain-containing protein" evidence="4">
    <location>
        <begin position="21"/>
        <end position="658"/>
    </location>
</feature>
<dbReference type="Pfam" id="PF00326">
    <property type="entry name" value="Peptidase_S9"/>
    <property type="match status" value="1"/>
</dbReference>
<feature type="region of interest" description="Disordered" evidence="3">
    <location>
        <begin position="20"/>
        <end position="50"/>
    </location>
</feature>
<dbReference type="InterPro" id="IPR002470">
    <property type="entry name" value="Peptidase_S9A"/>
</dbReference>
<proteinExistence type="predicted"/>
<dbReference type="InterPro" id="IPR011659">
    <property type="entry name" value="WD40"/>
</dbReference>
<dbReference type="Gene3D" id="2.120.10.30">
    <property type="entry name" value="TolB, C-terminal domain"/>
    <property type="match status" value="2"/>
</dbReference>
<evidence type="ECO:0000256" key="3">
    <source>
        <dbReference type="SAM" id="MobiDB-lite"/>
    </source>
</evidence>
<keyword evidence="7" id="KW-1185">Reference proteome</keyword>
<dbReference type="GO" id="GO:0006508">
    <property type="term" value="P:proteolysis"/>
    <property type="evidence" value="ECO:0007669"/>
    <property type="project" value="InterPro"/>
</dbReference>
<sequence length="658" mass="72090">MRALLFLALLALLTSCGARTTTMTTPPPEPTSTPPTTETAGPPRPEDVPRVGSVHVGLAGASEPDVVRYLLVRTAYAGRLAPDGSWLSFRSSITGEPQLWTVDADGGWPEQRTFGQSVTFHAVSPAGDWIAYGTDRAGNEREGFYLVRPDGTHERELLPPSESFRAFGGFSRDGSKIAYATTDGSSDRFAIRVVDLASGADREVHAGGVGYYVAAWRPDGGALVIGEIRGEDANDLHQLDLATGELTTLFAPREEPSTYQSIEWLPDSSGFYLVSDQGRDFAALAFVDARTRALSFVETPSHDVEQVALSHDGRVLAWTENTGGRSTLQVRDRRTSRAIPIPPDLPPGTYRIAFAEHADVMSIDVSSPRVPGDVWIWDLRDRSLRRATRSTLAGIDATTLVEPEHVDLPARDGETIHGLLYLPPGERSAPPPVLLNVHGGPTAQARPSFSAVQQYLLARGIAIFDLNFRGSTGYGKRYARLDNQRLRPNAVNDMADTLDWLARSGRVDASRAAVMGGSYGGFMTFAALVHFPDRFRAGVSFVGVSDWVTALEGASPQLRASDRLEYGDIDDPGDREFFVQLSPITHIARMRAPLLVEHGANDPRDPVSESDRFVRAARAQDVEVEYLRFPDEGHGVRQLRNRVHMYRQIAAFLERHLR</sequence>
<evidence type="ECO:0000313" key="6">
    <source>
        <dbReference type="EMBL" id="AKF03789.1"/>
    </source>
</evidence>
<dbReference type="PRINTS" id="PR00862">
    <property type="entry name" value="PROLIGOPTASE"/>
</dbReference>
<dbReference type="KEGG" id="samy:DB32_000938"/>
<protein>
    <recommendedName>
        <fullName evidence="5">Peptidase S9 prolyl oligopeptidase catalytic domain-containing protein</fullName>
    </recommendedName>
</protein>
<evidence type="ECO:0000256" key="1">
    <source>
        <dbReference type="ARBA" id="ARBA00022801"/>
    </source>
</evidence>
<dbReference type="PANTHER" id="PTHR42776">
    <property type="entry name" value="SERINE PEPTIDASE S9 FAMILY MEMBER"/>
    <property type="match status" value="1"/>
</dbReference>
<dbReference type="Pfam" id="PF07676">
    <property type="entry name" value="PD40"/>
    <property type="match status" value="1"/>
</dbReference>
<evidence type="ECO:0000259" key="5">
    <source>
        <dbReference type="Pfam" id="PF00326"/>
    </source>
</evidence>
<dbReference type="EMBL" id="CP011125">
    <property type="protein sequence ID" value="AKF03789.1"/>
    <property type="molecule type" value="Genomic_DNA"/>
</dbReference>
<evidence type="ECO:0000256" key="4">
    <source>
        <dbReference type="SAM" id="SignalP"/>
    </source>
</evidence>
<dbReference type="STRING" id="927083.DB32_000938"/>
<dbReference type="RefSeq" id="WP_053231212.1">
    <property type="nucleotide sequence ID" value="NZ_CP011125.1"/>
</dbReference>
<dbReference type="AlphaFoldDB" id="A0A0F6SDP2"/>
<gene>
    <name evidence="6" type="ORF">DB32_000938</name>
</gene>
<accession>A0A0F6SDP2</accession>
<keyword evidence="2" id="KW-0720">Serine protease</keyword>
<dbReference type="SUPFAM" id="SSF53474">
    <property type="entry name" value="alpha/beta-Hydrolases"/>
    <property type="match status" value="1"/>
</dbReference>
<dbReference type="Gene3D" id="3.40.50.1820">
    <property type="entry name" value="alpha/beta hydrolase"/>
    <property type="match status" value="1"/>
</dbReference>
<dbReference type="SUPFAM" id="SSF82171">
    <property type="entry name" value="DPP6 N-terminal domain-like"/>
    <property type="match status" value="1"/>
</dbReference>